<dbReference type="RefSeq" id="WP_035120058.1">
    <property type="nucleotide sequence ID" value="NZ_JRNE01000020.1"/>
</dbReference>
<sequence>MNQLHPRPGRGTAPSPAEVAPDFPREWFEFTNPEDPDHVITCDLTWLLSTYSCVFGTDACRGIDSGNTDVGCCGHGAFLCDEEDRDRLTATVRAMEADAGDGPSESGWWQNRPQSVTAWFRDIDSGVDEPLEPWLEWDELDDEDGNPEPALKTPVIDGACIFANRAGWPGGAGCALHQWAVAHDINHVKAKPDVCWQLPLRRLEAYEERPDGHEILRTTITEYDRRGWGNGGEDFDWYCTGAPEAHDHADAIWKTHESELVELIGRACYDILADHCRTREAAGLAGAFGPSGYPLLAIHPATRAAEEGLAADQV</sequence>
<dbReference type="AlphaFoldDB" id="A0A095Y8A2"/>
<dbReference type="Pfam" id="PF11307">
    <property type="entry name" value="DUF3109"/>
    <property type="match status" value="1"/>
</dbReference>
<evidence type="ECO:0000313" key="4">
    <source>
        <dbReference type="Proteomes" id="UP000029548"/>
    </source>
</evidence>
<name>A0A095Y8A2_9CORY</name>
<evidence type="ECO:0000313" key="3">
    <source>
        <dbReference type="EMBL" id="KGF18493.1"/>
    </source>
</evidence>
<feature type="region of interest" description="Disordered" evidence="2">
    <location>
        <begin position="1"/>
        <end position="20"/>
    </location>
</feature>
<comment type="similarity">
    <text evidence="1">Belongs to the Rv0495c family.</text>
</comment>
<comment type="caution">
    <text evidence="3">The sequence shown here is derived from an EMBL/GenBank/DDBJ whole genome shotgun (WGS) entry which is preliminary data.</text>
</comment>
<dbReference type="EMBL" id="JRNE01000020">
    <property type="protein sequence ID" value="KGF18493.1"/>
    <property type="molecule type" value="Genomic_DNA"/>
</dbReference>
<proteinExistence type="inferred from homology"/>
<dbReference type="eggNOG" id="ENOG502Z8QX">
    <property type="taxonomic scope" value="Bacteria"/>
</dbReference>
<evidence type="ECO:0008006" key="5">
    <source>
        <dbReference type="Google" id="ProtNLM"/>
    </source>
</evidence>
<evidence type="ECO:0000256" key="2">
    <source>
        <dbReference type="SAM" id="MobiDB-lite"/>
    </source>
</evidence>
<dbReference type="InterPro" id="IPR021458">
    <property type="entry name" value="Rv0495c"/>
</dbReference>
<protein>
    <recommendedName>
        <fullName evidence="5">DUF3109 family protein</fullName>
    </recommendedName>
</protein>
<gene>
    <name evidence="3" type="ORF">HMPREF1650_01595</name>
</gene>
<evidence type="ECO:0000256" key="1">
    <source>
        <dbReference type="ARBA" id="ARBA00093770"/>
    </source>
</evidence>
<reference evidence="3 4" key="1">
    <citation type="submission" date="2014-07" db="EMBL/GenBank/DDBJ databases">
        <authorList>
            <person name="McCorrison J."/>
            <person name="Sanka R."/>
            <person name="Torralba M."/>
            <person name="Gillis M."/>
            <person name="Haft D.H."/>
            <person name="Methe B."/>
            <person name="Sutton G."/>
            <person name="Nelson K.E."/>
        </authorList>
    </citation>
    <scope>NUCLEOTIDE SEQUENCE [LARGE SCALE GENOMIC DNA]</scope>
    <source>
        <strain evidence="3 4">DNF00450</strain>
    </source>
</reference>
<organism evidence="3 4">
    <name type="scientific">Corynebacterium freneyi DNF00450</name>
    <dbReference type="NCBI Taxonomy" id="1287475"/>
    <lineage>
        <taxon>Bacteria</taxon>
        <taxon>Bacillati</taxon>
        <taxon>Actinomycetota</taxon>
        <taxon>Actinomycetes</taxon>
        <taxon>Mycobacteriales</taxon>
        <taxon>Corynebacteriaceae</taxon>
        <taxon>Corynebacterium</taxon>
    </lineage>
</organism>
<dbReference type="Proteomes" id="UP000029548">
    <property type="component" value="Unassembled WGS sequence"/>
</dbReference>
<accession>A0A095Y8A2</accession>